<dbReference type="InterPro" id="IPR045191">
    <property type="entry name" value="MBR1/2-like"/>
</dbReference>
<keyword evidence="5 8" id="KW-0863">Zinc-finger</keyword>
<keyword evidence="6" id="KW-0833">Ubl conjugation pathway</keyword>
<keyword evidence="7" id="KW-0862">Zinc</keyword>
<evidence type="ECO:0000313" key="12">
    <source>
        <dbReference type="Proteomes" id="UP001327560"/>
    </source>
</evidence>
<feature type="compositionally biased region" description="Polar residues" evidence="9">
    <location>
        <begin position="334"/>
        <end position="345"/>
    </location>
</feature>
<feature type="region of interest" description="Disordered" evidence="9">
    <location>
        <begin position="334"/>
        <end position="396"/>
    </location>
</feature>
<dbReference type="EMBL" id="CP136898">
    <property type="protein sequence ID" value="WOL19746.1"/>
    <property type="molecule type" value="Genomic_DNA"/>
</dbReference>
<name>A0AAQ3QNV9_9LILI</name>
<keyword evidence="3" id="KW-0808">Transferase</keyword>
<evidence type="ECO:0000256" key="6">
    <source>
        <dbReference type="ARBA" id="ARBA00022786"/>
    </source>
</evidence>
<comment type="catalytic activity">
    <reaction evidence="1">
        <text>S-ubiquitinyl-[E2 ubiquitin-conjugating enzyme]-L-cysteine + [acceptor protein]-L-lysine = [E2 ubiquitin-conjugating enzyme]-L-cysteine + N(6)-ubiquitinyl-[acceptor protein]-L-lysine.</text>
        <dbReference type="EC" id="2.3.2.27"/>
    </reaction>
</comment>
<feature type="compositionally biased region" description="Polar residues" evidence="9">
    <location>
        <begin position="277"/>
        <end position="298"/>
    </location>
</feature>
<evidence type="ECO:0000256" key="2">
    <source>
        <dbReference type="ARBA" id="ARBA00012483"/>
    </source>
</evidence>
<protein>
    <recommendedName>
        <fullName evidence="2">RING-type E3 ubiquitin transferase</fullName>
        <ecNumber evidence="2">2.3.2.27</ecNumber>
    </recommendedName>
</protein>
<evidence type="ECO:0000256" key="8">
    <source>
        <dbReference type="PROSITE-ProRule" id="PRU00175"/>
    </source>
</evidence>
<dbReference type="PROSITE" id="PS50089">
    <property type="entry name" value="ZF_RING_2"/>
    <property type="match status" value="1"/>
</dbReference>
<evidence type="ECO:0000256" key="5">
    <source>
        <dbReference type="ARBA" id="ARBA00022771"/>
    </source>
</evidence>
<dbReference type="AlphaFoldDB" id="A0AAQ3QNV9"/>
<dbReference type="FunFam" id="3.30.40.10:FF:000504">
    <property type="entry name" value="E3 ubiquitin-protein ligase arkadia"/>
    <property type="match status" value="1"/>
</dbReference>
<dbReference type="EC" id="2.3.2.27" evidence="2"/>
<dbReference type="Proteomes" id="UP001327560">
    <property type="component" value="Chromosome 9"/>
</dbReference>
<evidence type="ECO:0000256" key="3">
    <source>
        <dbReference type="ARBA" id="ARBA00022679"/>
    </source>
</evidence>
<dbReference type="SUPFAM" id="SSF57850">
    <property type="entry name" value="RING/U-box"/>
    <property type="match status" value="1"/>
</dbReference>
<dbReference type="PANTHER" id="PTHR22937:SF136">
    <property type="entry name" value="RING-TYPE E3 UBIQUITIN TRANSFERASE"/>
    <property type="match status" value="1"/>
</dbReference>
<keyword evidence="4" id="KW-0479">Metal-binding</keyword>
<dbReference type="SMART" id="SM00184">
    <property type="entry name" value="RING"/>
    <property type="match status" value="1"/>
</dbReference>
<feature type="domain" description="RING-type" evidence="10">
    <location>
        <begin position="518"/>
        <end position="559"/>
    </location>
</feature>
<keyword evidence="12" id="KW-1185">Reference proteome</keyword>
<proteinExistence type="predicted"/>
<sequence length="569" mass="62254">MDECVGKASARDHSLSRRESNNIVFKDCNQEDRNIQNFSRLGCSSSRVSSRGFQNGTPEKPQNARASFRSMSGKAVAGSSSKQFSISSRQRKSLQEHHNQTFLQEPIVKDSICAQKIDSSINEQVPTDNVCTDGRRGRKGVSQSIPKMNKSLKSSAFKEISTDMTKPSSSCDIASSSKAHKQINKQLVSGDRGASSSSIIPHSTSASRKFTYAAKSFSQGLGTTVGGQRCGLKGISCTSVSGGLPSGCSSSNLISEKRIDMATKGPSNEESYAATKRGSNTSFTTGYSGTSQTETSAPNIPIPGQIKHEPVSRRTRNRLTIRDGAVSVRTQWNFPNGSRMMTSTEGSGGTIPPARRENSSEAFSINLPHTFNNSSGRPSSNTRIARNRAGPQDRSIQTTHVSLGDHHGHRHFDVEGVAEVLLALERIEQDEEITYEQLLVLESNLLFGALRFHDQHRGMRMDIDNMSYEELLALEERMGTVSTALTEEQLSKCLKISTYTSAYLDSGITVHDNDDVKCSICQEEYIVGDAVGTLPCEHRYHVACVRQWLCQKNWCPICKSSALPSQKTT</sequence>
<evidence type="ECO:0000313" key="11">
    <source>
        <dbReference type="EMBL" id="WOL19746.1"/>
    </source>
</evidence>
<gene>
    <name evidence="11" type="ORF">Cni_G28548</name>
</gene>
<dbReference type="GO" id="GO:0061630">
    <property type="term" value="F:ubiquitin protein ligase activity"/>
    <property type="evidence" value="ECO:0007669"/>
    <property type="project" value="UniProtKB-EC"/>
</dbReference>
<accession>A0AAQ3QNV9</accession>
<feature type="region of interest" description="Disordered" evidence="9">
    <location>
        <begin position="260"/>
        <end position="312"/>
    </location>
</feature>
<feature type="compositionally biased region" description="Low complexity" evidence="9">
    <location>
        <begin position="79"/>
        <end position="88"/>
    </location>
</feature>
<dbReference type="InterPro" id="IPR013083">
    <property type="entry name" value="Znf_RING/FYVE/PHD"/>
</dbReference>
<evidence type="ECO:0000259" key="10">
    <source>
        <dbReference type="PROSITE" id="PS50089"/>
    </source>
</evidence>
<evidence type="ECO:0000256" key="4">
    <source>
        <dbReference type="ARBA" id="ARBA00022723"/>
    </source>
</evidence>
<reference evidence="11 12" key="1">
    <citation type="submission" date="2023-10" db="EMBL/GenBank/DDBJ databases">
        <title>Chromosome-scale genome assembly provides insights into flower coloration mechanisms of Canna indica.</title>
        <authorList>
            <person name="Li C."/>
        </authorList>
    </citation>
    <scope>NUCLEOTIDE SEQUENCE [LARGE SCALE GENOMIC DNA]</scope>
    <source>
        <tissue evidence="11">Flower</tissue>
    </source>
</reference>
<dbReference type="Gene3D" id="3.30.40.10">
    <property type="entry name" value="Zinc/RING finger domain, C3HC4 (zinc finger)"/>
    <property type="match status" value="1"/>
</dbReference>
<feature type="region of interest" description="Disordered" evidence="9">
    <location>
        <begin position="46"/>
        <end position="101"/>
    </location>
</feature>
<dbReference type="Pfam" id="PF13639">
    <property type="entry name" value="zf-RING_2"/>
    <property type="match status" value="1"/>
</dbReference>
<dbReference type="InterPro" id="IPR001841">
    <property type="entry name" value="Znf_RING"/>
</dbReference>
<evidence type="ECO:0000256" key="9">
    <source>
        <dbReference type="SAM" id="MobiDB-lite"/>
    </source>
</evidence>
<organism evidence="11 12">
    <name type="scientific">Canna indica</name>
    <name type="common">Indian-shot</name>
    <dbReference type="NCBI Taxonomy" id="4628"/>
    <lineage>
        <taxon>Eukaryota</taxon>
        <taxon>Viridiplantae</taxon>
        <taxon>Streptophyta</taxon>
        <taxon>Embryophyta</taxon>
        <taxon>Tracheophyta</taxon>
        <taxon>Spermatophyta</taxon>
        <taxon>Magnoliopsida</taxon>
        <taxon>Liliopsida</taxon>
        <taxon>Zingiberales</taxon>
        <taxon>Cannaceae</taxon>
        <taxon>Canna</taxon>
    </lineage>
</organism>
<evidence type="ECO:0000256" key="7">
    <source>
        <dbReference type="ARBA" id="ARBA00022833"/>
    </source>
</evidence>
<dbReference type="GO" id="GO:0008270">
    <property type="term" value="F:zinc ion binding"/>
    <property type="evidence" value="ECO:0007669"/>
    <property type="project" value="UniProtKB-KW"/>
</dbReference>
<dbReference type="PANTHER" id="PTHR22937">
    <property type="entry name" value="E3 UBIQUITIN-PROTEIN LIGASE RNF165"/>
    <property type="match status" value="1"/>
</dbReference>
<feature type="compositionally biased region" description="Polar residues" evidence="9">
    <location>
        <begin position="360"/>
        <end position="384"/>
    </location>
</feature>
<evidence type="ECO:0000256" key="1">
    <source>
        <dbReference type="ARBA" id="ARBA00000900"/>
    </source>
</evidence>